<name>A0ABY4QMB2_9MYCO</name>
<organism evidence="1 2">
    <name type="scientific">Candidatus Mycobacterium methanotrophicum</name>
    <dbReference type="NCBI Taxonomy" id="2943498"/>
    <lineage>
        <taxon>Bacteria</taxon>
        <taxon>Bacillati</taxon>
        <taxon>Actinomycetota</taxon>
        <taxon>Actinomycetes</taxon>
        <taxon>Mycobacteriales</taxon>
        <taxon>Mycobacteriaceae</taxon>
        <taxon>Mycobacterium</taxon>
    </lineage>
</organism>
<evidence type="ECO:0000313" key="1">
    <source>
        <dbReference type="EMBL" id="UQX10986.1"/>
    </source>
</evidence>
<sequence>MFAYSAICDVPEQTLLYVTALLRMHRREIGTRTERRAGTARAQAKLVLRWFRDDAAIRILAAEATLGRLARSRHRRTARPVPGSLVCRLT</sequence>
<gene>
    <name evidence="1" type="ORF">M5I08_24310</name>
</gene>
<evidence type="ECO:0008006" key="3">
    <source>
        <dbReference type="Google" id="ProtNLM"/>
    </source>
</evidence>
<evidence type="ECO:0000313" key="2">
    <source>
        <dbReference type="Proteomes" id="UP001056610"/>
    </source>
</evidence>
<reference evidence="1" key="1">
    <citation type="submission" date="2022-05" db="EMBL/GenBank/DDBJ databases">
        <title>A methanotrophic Mycobacterium dominates a cave microbial ecosystem.</title>
        <authorList>
            <person name="Van Spanning R.J.M."/>
            <person name="Guan Q."/>
            <person name="Melkonian C."/>
            <person name="Gallant J."/>
            <person name="Polerecky L."/>
            <person name="Flot J.-F."/>
            <person name="Brandt B.W."/>
            <person name="Braster M."/>
            <person name="Iturbe Espinoza P."/>
            <person name="Aerts J."/>
            <person name="Meima-Franke M."/>
            <person name="Piersma S.R."/>
            <person name="Bunduc C."/>
            <person name="Ummels R."/>
            <person name="Pain A."/>
            <person name="Fleming E.J."/>
            <person name="van der Wel N."/>
            <person name="Gherman V.D."/>
            <person name="Sarbu S.M."/>
            <person name="Bodelier P.L.E."/>
            <person name="Bitter W."/>
        </authorList>
    </citation>
    <scope>NUCLEOTIDE SEQUENCE</scope>
    <source>
        <strain evidence="1">Sulfur Cave</strain>
    </source>
</reference>
<protein>
    <recommendedName>
        <fullName evidence="3">Transposase</fullName>
    </recommendedName>
</protein>
<dbReference type="Proteomes" id="UP001056610">
    <property type="component" value="Chromosome"/>
</dbReference>
<proteinExistence type="predicted"/>
<keyword evidence="2" id="KW-1185">Reference proteome</keyword>
<dbReference type="EMBL" id="CP097320">
    <property type="protein sequence ID" value="UQX10986.1"/>
    <property type="molecule type" value="Genomic_DNA"/>
</dbReference>
<dbReference type="RefSeq" id="WP_219067566.1">
    <property type="nucleotide sequence ID" value="NZ_CAJUXY010000021.1"/>
</dbReference>
<accession>A0ABY4QMB2</accession>